<feature type="region of interest" description="Disordered" evidence="1">
    <location>
        <begin position="74"/>
        <end position="108"/>
    </location>
</feature>
<organism evidence="2 3">
    <name type="scientific">Erysiphe pulchra</name>
    <dbReference type="NCBI Taxonomy" id="225359"/>
    <lineage>
        <taxon>Eukaryota</taxon>
        <taxon>Fungi</taxon>
        <taxon>Dikarya</taxon>
        <taxon>Ascomycota</taxon>
        <taxon>Pezizomycotina</taxon>
        <taxon>Leotiomycetes</taxon>
        <taxon>Erysiphales</taxon>
        <taxon>Erysiphaceae</taxon>
        <taxon>Erysiphe</taxon>
    </lineage>
</organism>
<evidence type="ECO:0000313" key="3">
    <source>
        <dbReference type="Proteomes" id="UP000237438"/>
    </source>
</evidence>
<dbReference type="EMBL" id="PEDP01000191">
    <property type="protein sequence ID" value="POS87111.1"/>
    <property type="molecule type" value="Genomic_DNA"/>
</dbReference>
<feature type="compositionally biased region" description="Basic and acidic residues" evidence="1">
    <location>
        <begin position="98"/>
        <end position="108"/>
    </location>
</feature>
<keyword evidence="3" id="KW-1185">Reference proteome</keyword>
<accession>A0A2S4PYJ5</accession>
<evidence type="ECO:0000313" key="2">
    <source>
        <dbReference type="EMBL" id="POS87111.1"/>
    </source>
</evidence>
<protein>
    <submittedName>
        <fullName evidence="2">Uncharacterized protein</fullName>
    </submittedName>
</protein>
<feature type="region of interest" description="Disordered" evidence="1">
    <location>
        <begin position="221"/>
        <end position="243"/>
    </location>
</feature>
<sequence length="640" mass="73806">MSLPYLFPPQFLLPSWNFRQLVSLVQIAHHHDTTSWNKPISRKHRRCNYLAKAYNHEKSPLSYFKSISRFHSSSRGLSTEREEDSPATSQGTNELESDIGREREGEGLKYDQPRVQYVMSEKLVPQIRMVTVSPKLKIQKIQETKMSLTSRDSKSNSNQLEEEETQESKSISQYSGLTASNQSVNEGESKLKQYSQASNVSHDSNSRTRWVLKKNRDFNDKSFKKTSKNVSSHLNDSINPTNAFQKNPMTKTTVYSGLASQNNSYLPSKTTITTAATSPSLESSDSRSLFDELFPEELLKQERARQKRAIVNVETLPIFNWTPMKNKRKKFSSQNFNSLHDTKNENKTGEDNTSTICVTNEKKNETLLSLFHEDMSILCLSGCSNSLEESDFFRIGSKGEHIETWTNGIIKVIPVRDEVTLRCTGSYLILFSSDNSARDYLKQVLRLHKLSRLKNRAESSLFPVSTEDLYEGEDLDVLLKSFSLVPGYGRLTIKLLRRPYKPRYSQILRSGGPLGILKRKSMTEHLVLFYLDVGKVNMNDLRDFINHDGKRRNLSWKLAGGYDAIVETQQHADPESEMPVKDFREKKQWIRPSSYVLPFTGEYEARRFVREWHRRQFPLRQQKQGSHDNHISIINAELMW</sequence>
<dbReference type="Proteomes" id="UP000237438">
    <property type="component" value="Unassembled WGS sequence"/>
</dbReference>
<feature type="compositionally biased region" description="Polar residues" evidence="1">
    <location>
        <begin position="168"/>
        <end position="203"/>
    </location>
</feature>
<dbReference type="OrthoDB" id="5332316at2759"/>
<reference evidence="2 3" key="1">
    <citation type="submission" date="2017-10" db="EMBL/GenBank/DDBJ databases">
        <title>Development of genomic resources for the powdery mildew, Erysiphe pulchra.</title>
        <authorList>
            <person name="Wadl P.A."/>
            <person name="Mack B.M."/>
            <person name="Moore G."/>
            <person name="Beltz S.B."/>
        </authorList>
    </citation>
    <scope>NUCLEOTIDE SEQUENCE [LARGE SCALE GENOMIC DNA]</scope>
    <source>
        <strain evidence="2">Cflorida</strain>
    </source>
</reference>
<feature type="region of interest" description="Disordered" evidence="1">
    <location>
        <begin position="143"/>
        <end position="208"/>
    </location>
</feature>
<name>A0A2S4PYJ5_9PEZI</name>
<dbReference type="AlphaFoldDB" id="A0A2S4PYJ5"/>
<proteinExistence type="predicted"/>
<comment type="caution">
    <text evidence="2">The sequence shown here is derived from an EMBL/GenBank/DDBJ whole genome shotgun (WGS) entry which is preliminary data.</text>
</comment>
<gene>
    <name evidence="2" type="ORF">EPUL_000839</name>
</gene>
<evidence type="ECO:0000256" key="1">
    <source>
        <dbReference type="SAM" id="MobiDB-lite"/>
    </source>
</evidence>
<feature type="compositionally biased region" description="Polar residues" evidence="1">
    <location>
        <begin position="144"/>
        <end position="159"/>
    </location>
</feature>
<feature type="compositionally biased region" description="Polar residues" evidence="1">
    <location>
        <begin position="228"/>
        <end position="243"/>
    </location>
</feature>